<evidence type="ECO:0000313" key="1">
    <source>
        <dbReference type="EMBL" id="CAG8486870.1"/>
    </source>
</evidence>
<organism evidence="1 2">
    <name type="scientific">Racocetra persica</name>
    <dbReference type="NCBI Taxonomy" id="160502"/>
    <lineage>
        <taxon>Eukaryota</taxon>
        <taxon>Fungi</taxon>
        <taxon>Fungi incertae sedis</taxon>
        <taxon>Mucoromycota</taxon>
        <taxon>Glomeromycotina</taxon>
        <taxon>Glomeromycetes</taxon>
        <taxon>Diversisporales</taxon>
        <taxon>Gigasporaceae</taxon>
        <taxon>Racocetra</taxon>
    </lineage>
</organism>
<feature type="non-terminal residue" evidence="1">
    <location>
        <position position="1"/>
    </location>
</feature>
<gene>
    <name evidence="1" type="ORF">RPERSI_LOCUS1221</name>
</gene>
<evidence type="ECO:0000313" key="2">
    <source>
        <dbReference type="Proteomes" id="UP000789920"/>
    </source>
</evidence>
<keyword evidence="2" id="KW-1185">Reference proteome</keyword>
<dbReference type="EMBL" id="CAJVQC010001073">
    <property type="protein sequence ID" value="CAG8486870.1"/>
    <property type="molecule type" value="Genomic_DNA"/>
</dbReference>
<accession>A0ACA9KQI5</accession>
<sequence length="327" mass="38210">IDKDLEEFYSYLSNLYTHESDSEDDDTNVSSSKHVNKNNINDKRVAENKCEAKISDKELESRLVEELESRIVEELKPKPVEYEEVISEVQIKDPDELSDTKSDEYDKCFTSGSKKITDIFSLKNVKASEFFESFEFPKFTEFSVKNYDFIFNDIYNSSDDDDSKFILGSLDLLLKNKSNNLWLRMKDTAVLFDKKYKKQKKIPYANILKLSQSEVAISDKYNNMVDIFVKYNNSINNNNILDEYNNLVNEYNDSLVNEYEDNLVNKYEDNLINDNNINLANDNNDNLVIKDNQDNTLYLILQNQLKNISKISNLKEIKLIPIMNHSE</sequence>
<comment type="caution">
    <text evidence="1">The sequence shown here is derived from an EMBL/GenBank/DDBJ whole genome shotgun (WGS) entry which is preliminary data.</text>
</comment>
<dbReference type="Proteomes" id="UP000789920">
    <property type="component" value="Unassembled WGS sequence"/>
</dbReference>
<reference evidence="1" key="1">
    <citation type="submission" date="2021-06" db="EMBL/GenBank/DDBJ databases">
        <authorList>
            <person name="Kallberg Y."/>
            <person name="Tangrot J."/>
            <person name="Rosling A."/>
        </authorList>
    </citation>
    <scope>NUCLEOTIDE SEQUENCE</scope>
    <source>
        <strain evidence="1">MA461A</strain>
    </source>
</reference>
<proteinExistence type="predicted"/>
<name>A0ACA9KQI5_9GLOM</name>
<protein>
    <submittedName>
        <fullName evidence="1">1902_t:CDS:1</fullName>
    </submittedName>
</protein>